<feature type="domain" description="Purple acid phosphatase N-terminal" evidence="4">
    <location>
        <begin position="84"/>
        <end position="156"/>
    </location>
</feature>
<gene>
    <name evidence="5" type="ORF">E6K78_08000</name>
</gene>
<accession>A0A538TNY5</accession>
<evidence type="ECO:0000313" key="5">
    <source>
        <dbReference type="EMBL" id="TMQ65346.1"/>
    </source>
</evidence>
<dbReference type="InterPro" id="IPR026444">
    <property type="entry name" value="Secre_tail"/>
</dbReference>
<dbReference type="Pfam" id="PF16656">
    <property type="entry name" value="Pur_ac_phosph_N"/>
    <property type="match status" value="1"/>
</dbReference>
<reference evidence="5 6" key="1">
    <citation type="journal article" date="2019" name="Nat. Microbiol.">
        <title>Mediterranean grassland soil C-N compound turnover is dependent on rainfall and depth, and is mediated by genomically divergent microorganisms.</title>
        <authorList>
            <person name="Diamond S."/>
            <person name="Andeer P.F."/>
            <person name="Li Z."/>
            <person name="Crits-Christoph A."/>
            <person name="Burstein D."/>
            <person name="Anantharaman K."/>
            <person name="Lane K.R."/>
            <person name="Thomas B.C."/>
            <person name="Pan C."/>
            <person name="Northen T.R."/>
            <person name="Banfield J.F."/>
        </authorList>
    </citation>
    <scope>NUCLEOTIDE SEQUENCE [LARGE SCALE GENOMIC DNA]</scope>
    <source>
        <strain evidence="5">WS_8</strain>
    </source>
</reference>
<sequence length="584" mass="63254">MEGSAWHCSCPRIAGSPGRVFPRKSPHRPHLARGAVRSDATAWRAHGGPVITEERSKGRVAPHRLCALMVVCAAVVAGSAFAADEIHWTITGQTSVTFDWRGTENTIRYGLTTAYGQTKTAVTPSILPYSSPGPFWEAKITGLTENTTYHYSIGSGPDHVFKTPLPRGSSGFTIYVEGDVGNNTNWSRMGVIQGMIASARPDFVLMVGDITYANPVGQAAVDLHFNDIMAWSQDAADMPAWGNHEWTSTSDDLRNYKGRFDFPNSQTSVGSPSVSCCGEDWYWFDYGNVRFIAYPEEWSGAWSDWNTKVKPIMDQAQSDPKITFIVTFGHKPAYSSGYHAGSSTLKSIMDALGASHSKYVMNLNGHSHNYERSYPQSGVTHITAAPGGTNLELWSGGCPPPSWSAYRAMHHNAVKIHFTATGIEGTVYCGPVGDTGSNKNDITCTQGTVIDSWVIGSATPIASAPANAVTEASGGPAEKVLAERPAGAVPKAFSLSPNHPNPFRTTTEFQYALPEGARVEMSLYSVQGARVQVLVDGIRGVGVQSVRVDGRALKPGVYFLRFRATSMTDASRRFTQTEKIQVLR</sequence>
<dbReference type="GO" id="GO:0003993">
    <property type="term" value="F:acid phosphatase activity"/>
    <property type="evidence" value="ECO:0007669"/>
    <property type="project" value="InterPro"/>
</dbReference>
<dbReference type="InterPro" id="IPR039331">
    <property type="entry name" value="PAPs-like"/>
</dbReference>
<name>A0A538TNY5_UNCEI</name>
<evidence type="ECO:0000313" key="6">
    <source>
        <dbReference type="Proteomes" id="UP000316609"/>
    </source>
</evidence>
<dbReference type="AlphaFoldDB" id="A0A538TNY5"/>
<dbReference type="Pfam" id="PF00149">
    <property type="entry name" value="Metallophos"/>
    <property type="match status" value="1"/>
</dbReference>
<dbReference type="EMBL" id="VBOY01000072">
    <property type="protein sequence ID" value="TMQ65346.1"/>
    <property type="molecule type" value="Genomic_DNA"/>
</dbReference>
<protein>
    <submittedName>
        <fullName evidence="5">T9SS type A sorting domain-containing protein</fullName>
    </submittedName>
</protein>
<dbReference type="NCBIfam" id="TIGR04183">
    <property type="entry name" value="Por_Secre_tail"/>
    <property type="match status" value="1"/>
</dbReference>
<feature type="domain" description="Calcineurin-like phosphoesterase" evidence="3">
    <location>
        <begin position="173"/>
        <end position="370"/>
    </location>
</feature>
<organism evidence="5 6">
    <name type="scientific">Eiseniibacteriota bacterium</name>
    <dbReference type="NCBI Taxonomy" id="2212470"/>
    <lineage>
        <taxon>Bacteria</taxon>
        <taxon>Candidatus Eiseniibacteriota</taxon>
    </lineage>
</organism>
<comment type="caution">
    <text evidence="5">The sequence shown here is derived from an EMBL/GenBank/DDBJ whole genome shotgun (WGS) entry which is preliminary data.</text>
</comment>
<dbReference type="InterPro" id="IPR015914">
    <property type="entry name" value="PAPs_N"/>
</dbReference>
<dbReference type="SUPFAM" id="SSF49363">
    <property type="entry name" value="Purple acid phosphatase, N-terminal domain"/>
    <property type="match status" value="1"/>
</dbReference>
<evidence type="ECO:0000256" key="2">
    <source>
        <dbReference type="SAM" id="MobiDB-lite"/>
    </source>
</evidence>
<dbReference type="GO" id="GO:0046872">
    <property type="term" value="F:metal ion binding"/>
    <property type="evidence" value="ECO:0007669"/>
    <property type="project" value="InterPro"/>
</dbReference>
<keyword evidence="1" id="KW-0732">Signal</keyword>
<feature type="compositionally biased region" description="Basic residues" evidence="2">
    <location>
        <begin position="21"/>
        <end position="31"/>
    </location>
</feature>
<dbReference type="SUPFAM" id="SSF56300">
    <property type="entry name" value="Metallo-dependent phosphatases"/>
    <property type="match status" value="1"/>
</dbReference>
<dbReference type="Gene3D" id="3.60.21.10">
    <property type="match status" value="1"/>
</dbReference>
<dbReference type="InterPro" id="IPR008963">
    <property type="entry name" value="Purple_acid_Pase-like_N"/>
</dbReference>
<evidence type="ECO:0000259" key="4">
    <source>
        <dbReference type="Pfam" id="PF16656"/>
    </source>
</evidence>
<dbReference type="PANTHER" id="PTHR22953">
    <property type="entry name" value="ACID PHOSPHATASE RELATED"/>
    <property type="match status" value="1"/>
</dbReference>
<evidence type="ECO:0000256" key="1">
    <source>
        <dbReference type="ARBA" id="ARBA00022729"/>
    </source>
</evidence>
<dbReference type="InterPro" id="IPR029052">
    <property type="entry name" value="Metallo-depent_PP-like"/>
</dbReference>
<dbReference type="Gene3D" id="2.60.40.380">
    <property type="entry name" value="Purple acid phosphatase-like, N-terminal"/>
    <property type="match status" value="1"/>
</dbReference>
<feature type="region of interest" description="Disordered" evidence="2">
    <location>
        <begin position="19"/>
        <end position="38"/>
    </location>
</feature>
<dbReference type="PANTHER" id="PTHR22953:SF153">
    <property type="entry name" value="PURPLE ACID PHOSPHATASE"/>
    <property type="match status" value="1"/>
</dbReference>
<dbReference type="Proteomes" id="UP000316609">
    <property type="component" value="Unassembled WGS sequence"/>
</dbReference>
<evidence type="ECO:0000259" key="3">
    <source>
        <dbReference type="Pfam" id="PF00149"/>
    </source>
</evidence>
<dbReference type="InterPro" id="IPR004843">
    <property type="entry name" value="Calcineurin-like_PHP"/>
</dbReference>
<proteinExistence type="predicted"/>